<dbReference type="EMBL" id="JAUKUD010000001">
    <property type="protein sequence ID" value="KAK0753349.1"/>
    <property type="molecule type" value="Genomic_DNA"/>
</dbReference>
<proteinExistence type="predicted"/>
<dbReference type="Proteomes" id="UP001172155">
    <property type="component" value="Unassembled WGS sequence"/>
</dbReference>
<accession>A0AA40F8V7</accession>
<feature type="region of interest" description="Disordered" evidence="1">
    <location>
        <begin position="143"/>
        <end position="164"/>
    </location>
</feature>
<dbReference type="AlphaFoldDB" id="A0AA40F8V7"/>
<evidence type="ECO:0000313" key="2">
    <source>
        <dbReference type="EMBL" id="KAK0753349.1"/>
    </source>
</evidence>
<evidence type="ECO:0000313" key="3">
    <source>
        <dbReference type="Proteomes" id="UP001172155"/>
    </source>
</evidence>
<protein>
    <submittedName>
        <fullName evidence="2">Uncharacterized protein</fullName>
    </submittedName>
</protein>
<evidence type="ECO:0000256" key="1">
    <source>
        <dbReference type="SAM" id="MobiDB-lite"/>
    </source>
</evidence>
<reference evidence="2" key="1">
    <citation type="submission" date="2023-06" db="EMBL/GenBank/DDBJ databases">
        <title>Genome-scale phylogeny and comparative genomics of the fungal order Sordariales.</title>
        <authorList>
            <consortium name="Lawrence Berkeley National Laboratory"/>
            <person name="Hensen N."/>
            <person name="Bonometti L."/>
            <person name="Westerberg I."/>
            <person name="Brannstrom I.O."/>
            <person name="Guillou S."/>
            <person name="Cros-Aarteil S."/>
            <person name="Calhoun S."/>
            <person name="Haridas S."/>
            <person name="Kuo A."/>
            <person name="Mondo S."/>
            <person name="Pangilinan J."/>
            <person name="Riley R."/>
            <person name="LaButti K."/>
            <person name="Andreopoulos B."/>
            <person name="Lipzen A."/>
            <person name="Chen C."/>
            <person name="Yanf M."/>
            <person name="Daum C."/>
            <person name="Ng V."/>
            <person name="Clum A."/>
            <person name="Steindorff A."/>
            <person name="Ohm R."/>
            <person name="Martin F."/>
            <person name="Silar P."/>
            <person name="Natvig D."/>
            <person name="Lalanne C."/>
            <person name="Gautier V."/>
            <person name="Ament-velasquez S.L."/>
            <person name="Kruys A."/>
            <person name="Hutchinson M.I."/>
            <person name="Powell A.J."/>
            <person name="Barry K."/>
            <person name="Miller A.N."/>
            <person name="Grigoriev I.V."/>
            <person name="Debuchy R."/>
            <person name="Gladieux P."/>
            <person name="Thoren M.H."/>
            <person name="Johannesson H."/>
        </authorList>
    </citation>
    <scope>NUCLEOTIDE SEQUENCE</scope>
    <source>
        <strain evidence="2">SMH3187-1</strain>
    </source>
</reference>
<sequence>MGLVVCCPGPPRARRIPTSCRPHSSRGHLSPLSSKGKDGRSRPSRCVAARSGGNLVTVDSHTGLWSPKQGASLSRRAHSRHDLGKWPARMSRTRSPVTPTRRRTYQGWTTSSGLGAVGAVRLALSTDLLTQCHSCISSSPSSLEPPELPVSMDHGHLPSASPQKSALHCTAITENQGGLQLSSYAGPWPPAKPTNLPNSHHLSLIQMCR</sequence>
<organism evidence="2 3">
    <name type="scientific">Schizothecium vesticola</name>
    <dbReference type="NCBI Taxonomy" id="314040"/>
    <lineage>
        <taxon>Eukaryota</taxon>
        <taxon>Fungi</taxon>
        <taxon>Dikarya</taxon>
        <taxon>Ascomycota</taxon>
        <taxon>Pezizomycotina</taxon>
        <taxon>Sordariomycetes</taxon>
        <taxon>Sordariomycetidae</taxon>
        <taxon>Sordariales</taxon>
        <taxon>Schizotheciaceae</taxon>
        <taxon>Schizothecium</taxon>
    </lineage>
</organism>
<feature type="region of interest" description="Disordered" evidence="1">
    <location>
        <begin position="1"/>
        <end position="82"/>
    </location>
</feature>
<comment type="caution">
    <text evidence="2">The sequence shown here is derived from an EMBL/GenBank/DDBJ whole genome shotgun (WGS) entry which is preliminary data.</text>
</comment>
<keyword evidence="3" id="KW-1185">Reference proteome</keyword>
<name>A0AA40F8V7_9PEZI</name>
<gene>
    <name evidence="2" type="ORF">B0T18DRAFT_396560</name>
</gene>